<protein>
    <submittedName>
        <fullName evidence="6">Ribosomal small subunit Rsm22</fullName>
    </submittedName>
</protein>
<dbReference type="GO" id="GO:0015935">
    <property type="term" value="C:small ribosomal subunit"/>
    <property type="evidence" value="ECO:0007669"/>
    <property type="project" value="TreeGrafter"/>
</dbReference>
<dbReference type="EMBL" id="ATHI01000029">
    <property type="protein sequence ID" value="EPR31414.1"/>
    <property type="molecule type" value="Genomic_DNA"/>
</dbReference>
<dbReference type="Gene3D" id="3.40.50.150">
    <property type="entry name" value="Vaccinia Virus protein VP39"/>
    <property type="match status" value="1"/>
</dbReference>
<dbReference type="OrthoDB" id="9799639at2"/>
<evidence type="ECO:0000256" key="5">
    <source>
        <dbReference type="SAM" id="MobiDB-lite"/>
    </source>
</evidence>
<dbReference type="STRING" id="1121439.dsat_1003"/>
<name>S7UBZ2_9BACT</name>
<keyword evidence="4" id="KW-0411">Iron-sulfur</keyword>
<keyword evidence="7" id="KW-1185">Reference proteome</keyword>
<accession>S7UBZ2</accession>
<dbReference type="GO" id="GO:0003735">
    <property type="term" value="F:structural constituent of ribosome"/>
    <property type="evidence" value="ECO:0007669"/>
    <property type="project" value="TreeGrafter"/>
</dbReference>
<organism evidence="6 7">
    <name type="scientific">Alkalidesulfovibrio alkalitolerans DSM 16529</name>
    <dbReference type="NCBI Taxonomy" id="1121439"/>
    <lineage>
        <taxon>Bacteria</taxon>
        <taxon>Pseudomonadati</taxon>
        <taxon>Thermodesulfobacteriota</taxon>
        <taxon>Desulfovibrionia</taxon>
        <taxon>Desulfovibrionales</taxon>
        <taxon>Desulfovibrionaceae</taxon>
        <taxon>Alkalidesulfovibrio</taxon>
    </lineage>
</organism>
<evidence type="ECO:0000313" key="7">
    <source>
        <dbReference type="Proteomes" id="UP000014975"/>
    </source>
</evidence>
<dbReference type="Pfam" id="PF09243">
    <property type="entry name" value="Rsm22"/>
    <property type="match status" value="1"/>
</dbReference>
<keyword evidence="1" id="KW-0479">Metal-binding</keyword>
<sequence>MFPDNPSSAPCPSLFGPLTPEAAGHLAEYGRMLKQVMPLTPRHARTLHYEVRDLSASLTEERGEAFAPDYMTRPGPLAAYLHYFHPWNLVRLTRLFASLPLALPDDALVVDLGAGPLTVLQALWLARPELRRQKLRFVCLDRAGKSLRLGRDLFRLLDPKSPWDIRLEAEHLFKLPRARADLITAANVLNELSGGPGSRREPDLAGLAGRLASHLAADGSLLLVEPGTRLAARRLIELRETLIEDEGFVMASPCPHQTQCPMPGTGRKAWCHFGFDSQGAPAWLTHLSEAARLPKSRLHVSFVLAGRTLPRPDETQARVVSEAFPLPGGERGQYACSVRGLTLLMGWMRQSGELVRPVWPEADVVDKVSGALRVPMPGPDGKPHRGPQARHTKDAGANRTTFGKAPGEKKPREERQPRDEATAHGAKGQDRPARPGAMKGTSKAPAKREPGGKAKAKAPGPRGSGRSR</sequence>
<dbReference type="RefSeq" id="WP_020887700.1">
    <property type="nucleotide sequence ID" value="NZ_ATHI01000029.1"/>
</dbReference>
<comment type="caution">
    <text evidence="6">The sequence shown here is derived from an EMBL/GenBank/DDBJ whole genome shotgun (WGS) entry which is preliminary data.</text>
</comment>
<dbReference type="GO" id="GO:0008168">
    <property type="term" value="F:methyltransferase activity"/>
    <property type="evidence" value="ECO:0007669"/>
    <property type="project" value="InterPro"/>
</dbReference>
<dbReference type="Proteomes" id="UP000014975">
    <property type="component" value="Unassembled WGS sequence"/>
</dbReference>
<dbReference type="GO" id="GO:0051536">
    <property type="term" value="F:iron-sulfur cluster binding"/>
    <property type="evidence" value="ECO:0007669"/>
    <property type="project" value="UniProtKB-KW"/>
</dbReference>
<evidence type="ECO:0000256" key="1">
    <source>
        <dbReference type="ARBA" id="ARBA00022723"/>
    </source>
</evidence>
<evidence type="ECO:0000313" key="6">
    <source>
        <dbReference type="EMBL" id="EPR31414.1"/>
    </source>
</evidence>
<feature type="compositionally biased region" description="Basic and acidic residues" evidence="5">
    <location>
        <begin position="406"/>
        <end position="433"/>
    </location>
</feature>
<dbReference type="PANTHER" id="PTHR13184">
    <property type="entry name" value="37S RIBOSOMAL PROTEIN S22"/>
    <property type="match status" value="1"/>
</dbReference>
<keyword evidence="3" id="KW-0408">Iron</keyword>
<evidence type="ECO:0000256" key="3">
    <source>
        <dbReference type="ARBA" id="ARBA00023004"/>
    </source>
</evidence>
<proteinExistence type="predicted"/>
<dbReference type="PANTHER" id="PTHR13184:SF5">
    <property type="entry name" value="METHYLTRANSFERASE-LIKE PROTEIN 17, MITOCHONDRIAL"/>
    <property type="match status" value="1"/>
</dbReference>
<dbReference type="PATRIC" id="fig|1121439.3.peg.2375"/>
<dbReference type="InterPro" id="IPR052571">
    <property type="entry name" value="Mt_RNA_Methyltransferase"/>
</dbReference>
<evidence type="ECO:0000256" key="4">
    <source>
        <dbReference type="ARBA" id="ARBA00023014"/>
    </source>
</evidence>
<dbReference type="eggNOG" id="COG5459">
    <property type="taxonomic scope" value="Bacteria"/>
</dbReference>
<dbReference type="GO" id="GO:0046872">
    <property type="term" value="F:metal ion binding"/>
    <property type="evidence" value="ECO:0007669"/>
    <property type="project" value="UniProtKB-KW"/>
</dbReference>
<reference evidence="6 7" key="1">
    <citation type="journal article" date="2013" name="Genome Announc.">
        <title>Draft genome sequences for three mercury-methylating, sulfate-reducing bacteria.</title>
        <authorList>
            <person name="Brown S.D."/>
            <person name="Hurt R.A.Jr."/>
            <person name="Gilmour C.C."/>
            <person name="Elias D.A."/>
        </authorList>
    </citation>
    <scope>NUCLEOTIDE SEQUENCE [LARGE SCALE GENOMIC DNA]</scope>
    <source>
        <strain evidence="6 7">DSM 16529</strain>
    </source>
</reference>
<feature type="region of interest" description="Disordered" evidence="5">
    <location>
        <begin position="371"/>
        <end position="468"/>
    </location>
</feature>
<evidence type="ECO:0000256" key="2">
    <source>
        <dbReference type="ARBA" id="ARBA00022946"/>
    </source>
</evidence>
<dbReference type="InterPro" id="IPR015324">
    <property type="entry name" value="Ribosomal_Rsm22-like"/>
</dbReference>
<dbReference type="InterPro" id="IPR029063">
    <property type="entry name" value="SAM-dependent_MTases_sf"/>
</dbReference>
<dbReference type="GO" id="GO:0006412">
    <property type="term" value="P:translation"/>
    <property type="evidence" value="ECO:0007669"/>
    <property type="project" value="InterPro"/>
</dbReference>
<dbReference type="SUPFAM" id="SSF53335">
    <property type="entry name" value="S-adenosyl-L-methionine-dependent methyltransferases"/>
    <property type="match status" value="1"/>
</dbReference>
<gene>
    <name evidence="6" type="ORF">dsat_1003</name>
</gene>
<keyword evidence="2" id="KW-0809">Transit peptide</keyword>
<dbReference type="AlphaFoldDB" id="S7UBZ2"/>